<keyword evidence="3" id="KW-1185">Reference proteome</keyword>
<dbReference type="EMBL" id="JAHLQT010011632">
    <property type="protein sequence ID" value="KAG7171807.1"/>
    <property type="molecule type" value="Genomic_DNA"/>
</dbReference>
<sequence>MVTSQLMARGDRDPPTPTCLYPRHRHRGPTTATRGPSTPLTPPPGAPPHHHHYHRGPTTQPPLGAHHTTTTVTKGPPHTAIRD</sequence>
<organism evidence="2 3">
    <name type="scientific">Homarus americanus</name>
    <name type="common">American lobster</name>
    <dbReference type="NCBI Taxonomy" id="6706"/>
    <lineage>
        <taxon>Eukaryota</taxon>
        <taxon>Metazoa</taxon>
        <taxon>Ecdysozoa</taxon>
        <taxon>Arthropoda</taxon>
        <taxon>Crustacea</taxon>
        <taxon>Multicrustacea</taxon>
        <taxon>Malacostraca</taxon>
        <taxon>Eumalacostraca</taxon>
        <taxon>Eucarida</taxon>
        <taxon>Decapoda</taxon>
        <taxon>Pleocyemata</taxon>
        <taxon>Astacidea</taxon>
        <taxon>Nephropoidea</taxon>
        <taxon>Nephropidae</taxon>
        <taxon>Homarus</taxon>
    </lineage>
</organism>
<evidence type="ECO:0000256" key="1">
    <source>
        <dbReference type="SAM" id="MobiDB-lite"/>
    </source>
</evidence>
<proteinExistence type="predicted"/>
<protein>
    <submittedName>
        <fullName evidence="2">Uncharacterized protein</fullName>
    </submittedName>
</protein>
<name>A0A8J5N258_HOMAM</name>
<comment type="caution">
    <text evidence="2">The sequence shown here is derived from an EMBL/GenBank/DDBJ whole genome shotgun (WGS) entry which is preliminary data.</text>
</comment>
<gene>
    <name evidence="2" type="ORF">Hamer_G000723</name>
</gene>
<evidence type="ECO:0000313" key="3">
    <source>
        <dbReference type="Proteomes" id="UP000747542"/>
    </source>
</evidence>
<accession>A0A8J5N258</accession>
<dbReference type="AlphaFoldDB" id="A0A8J5N258"/>
<feature type="region of interest" description="Disordered" evidence="1">
    <location>
        <begin position="1"/>
        <end position="83"/>
    </location>
</feature>
<reference evidence="2" key="1">
    <citation type="journal article" date="2021" name="Sci. Adv.">
        <title>The American lobster genome reveals insights on longevity, neural, and immune adaptations.</title>
        <authorList>
            <person name="Polinski J.M."/>
            <person name="Zimin A.V."/>
            <person name="Clark K.F."/>
            <person name="Kohn A.B."/>
            <person name="Sadowski N."/>
            <person name="Timp W."/>
            <person name="Ptitsyn A."/>
            <person name="Khanna P."/>
            <person name="Romanova D.Y."/>
            <person name="Williams P."/>
            <person name="Greenwood S.J."/>
            <person name="Moroz L.L."/>
            <person name="Walt D.R."/>
            <person name="Bodnar A.G."/>
        </authorList>
    </citation>
    <scope>NUCLEOTIDE SEQUENCE</scope>
    <source>
        <strain evidence="2">GMGI-L3</strain>
    </source>
</reference>
<dbReference type="Proteomes" id="UP000747542">
    <property type="component" value="Unassembled WGS sequence"/>
</dbReference>
<feature type="compositionally biased region" description="Low complexity" evidence="1">
    <location>
        <begin position="64"/>
        <end position="83"/>
    </location>
</feature>
<evidence type="ECO:0000313" key="2">
    <source>
        <dbReference type="EMBL" id="KAG7171807.1"/>
    </source>
</evidence>